<keyword evidence="2" id="KW-1185">Reference proteome</keyword>
<evidence type="ECO:0000313" key="2">
    <source>
        <dbReference type="Proteomes" id="UP000076532"/>
    </source>
</evidence>
<dbReference type="EMBL" id="KV417491">
    <property type="protein sequence ID" value="KZP31021.1"/>
    <property type="molecule type" value="Genomic_DNA"/>
</dbReference>
<name>A0A166TV22_9AGAM</name>
<accession>A0A166TV22</accession>
<reference evidence="1 2" key="1">
    <citation type="journal article" date="2016" name="Mol. Biol. Evol.">
        <title>Comparative Genomics of Early-Diverging Mushroom-Forming Fungi Provides Insights into the Origins of Lignocellulose Decay Capabilities.</title>
        <authorList>
            <person name="Nagy L.G."/>
            <person name="Riley R."/>
            <person name="Tritt A."/>
            <person name="Adam C."/>
            <person name="Daum C."/>
            <person name="Floudas D."/>
            <person name="Sun H."/>
            <person name="Yadav J.S."/>
            <person name="Pangilinan J."/>
            <person name="Larsson K.H."/>
            <person name="Matsuura K."/>
            <person name="Barry K."/>
            <person name="Labutti K."/>
            <person name="Kuo R."/>
            <person name="Ohm R.A."/>
            <person name="Bhattacharya S.S."/>
            <person name="Shirouzu T."/>
            <person name="Yoshinaga Y."/>
            <person name="Martin F.M."/>
            <person name="Grigoriev I.V."/>
            <person name="Hibbett D.S."/>
        </authorList>
    </citation>
    <scope>NUCLEOTIDE SEQUENCE [LARGE SCALE GENOMIC DNA]</scope>
    <source>
        <strain evidence="1 2">CBS 109695</strain>
    </source>
</reference>
<sequence>MLFTTSITTTFSRPRPLNVCTGGLLTLEVADSSTEFLAEVFRALGQLLVDERIQEYRIAVGGGGVSAVKDAEMEKELRGADLPTTPPQSPTTSTLWSMLLSSLASSMNLSSVSPPFSPFAGV</sequence>
<gene>
    <name evidence="1" type="ORF">FIBSPDRAFT_945516</name>
</gene>
<dbReference type="AlphaFoldDB" id="A0A166TV22"/>
<organism evidence="1 2">
    <name type="scientific">Athelia psychrophila</name>
    <dbReference type="NCBI Taxonomy" id="1759441"/>
    <lineage>
        <taxon>Eukaryota</taxon>
        <taxon>Fungi</taxon>
        <taxon>Dikarya</taxon>
        <taxon>Basidiomycota</taxon>
        <taxon>Agaricomycotina</taxon>
        <taxon>Agaricomycetes</taxon>
        <taxon>Agaricomycetidae</taxon>
        <taxon>Atheliales</taxon>
        <taxon>Atheliaceae</taxon>
        <taxon>Athelia</taxon>
    </lineage>
</organism>
<evidence type="ECO:0000313" key="1">
    <source>
        <dbReference type="EMBL" id="KZP31021.1"/>
    </source>
</evidence>
<proteinExistence type="predicted"/>
<protein>
    <submittedName>
        <fullName evidence="1">Uncharacterized protein</fullName>
    </submittedName>
</protein>
<dbReference type="Proteomes" id="UP000076532">
    <property type="component" value="Unassembled WGS sequence"/>
</dbReference>